<dbReference type="AlphaFoldDB" id="A0A0D6PHF1"/>
<comment type="caution">
    <text evidence="1">The sequence shown here is derived from an EMBL/GenBank/DDBJ whole genome shotgun (WGS) entry which is preliminary data.</text>
</comment>
<gene>
    <name evidence="1" type="ORF">Aam_041_026</name>
</gene>
<dbReference type="STRING" id="1120923.SAMN02746095_01603"/>
<protein>
    <recommendedName>
        <fullName evidence="3">Major facilitator superfamily transporter</fullName>
    </recommendedName>
</protein>
<dbReference type="Proteomes" id="UP000032668">
    <property type="component" value="Unassembled WGS sequence"/>
</dbReference>
<accession>A0A0D6PHF1</accession>
<dbReference type="RefSeq" id="WP_241869366.1">
    <property type="nucleotide sequence ID" value="NZ_BANC01000041.1"/>
</dbReference>
<evidence type="ECO:0000313" key="2">
    <source>
        <dbReference type="Proteomes" id="UP000032668"/>
    </source>
</evidence>
<proteinExistence type="predicted"/>
<dbReference type="EMBL" id="BANC01000041">
    <property type="protein sequence ID" value="GAN80259.1"/>
    <property type="molecule type" value="Genomic_DNA"/>
</dbReference>
<name>A0A0D6PHF1_9PROT</name>
<keyword evidence="2" id="KW-1185">Reference proteome</keyword>
<reference evidence="1 2" key="1">
    <citation type="submission" date="2012-11" db="EMBL/GenBank/DDBJ databases">
        <title>Whole genome sequence of Acidocella aminolytica 101 = DSM 11237.</title>
        <authorList>
            <person name="Azuma Y."/>
            <person name="Higashiura N."/>
            <person name="Hirakawa H."/>
            <person name="Matsushita K."/>
        </authorList>
    </citation>
    <scope>NUCLEOTIDE SEQUENCE [LARGE SCALE GENOMIC DNA]</scope>
    <source>
        <strain evidence="2">101 / DSM 11237</strain>
    </source>
</reference>
<evidence type="ECO:0000313" key="1">
    <source>
        <dbReference type="EMBL" id="GAN80259.1"/>
    </source>
</evidence>
<sequence>MSGQKLPAPLLALSLSAFAIGTTEFVIMGLRSQVAQSLTVSIPKAGWLLRAMRWAFVSTGRSWLCSPRNCRHVTR</sequence>
<evidence type="ECO:0008006" key="3">
    <source>
        <dbReference type="Google" id="ProtNLM"/>
    </source>
</evidence>
<organism evidence="1 2">
    <name type="scientific">Acidocella aminolytica 101 = DSM 11237</name>
    <dbReference type="NCBI Taxonomy" id="1120923"/>
    <lineage>
        <taxon>Bacteria</taxon>
        <taxon>Pseudomonadati</taxon>
        <taxon>Pseudomonadota</taxon>
        <taxon>Alphaproteobacteria</taxon>
        <taxon>Acetobacterales</taxon>
        <taxon>Acidocellaceae</taxon>
        <taxon>Acidocella</taxon>
    </lineage>
</organism>